<evidence type="ECO:0000256" key="1">
    <source>
        <dbReference type="SAM" id="MobiDB-lite"/>
    </source>
</evidence>
<evidence type="ECO:0000313" key="2">
    <source>
        <dbReference type="Proteomes" id="UP000887565"/>
    </source>
</evidence>
<feature type="compositionally biased region" description="Low complexity" evidence="1">
    <location>
        <begin position="1"/>
        <end position="26"/>
    </location>
</feature>
<feature type="region of interest" description="Disordered" evidence="1">
    <location>
        <begin position="1"/>
        <end position="50"/>
    </location>
</feature>
<organism evidence="2 3">
    <name type="scientific">Romanomermis culicivorax</name>
    <name type="common">Nematode worm</name>
    <dbReference type="NCBI Taxonomy" id="13658"/>
    <lineage>
        <taxon>Eukaryota</taxon>
        <taxon>Metazoa</taxon>
        <taxon>Ecdysozoa</taxon>
        <taxon>Nematoda</taxon>
        <taxon>Enoplea</taxon>
        <taxon>Dorylaimia</taxon>
        <taxon>Mermithida</taxon>
        <taxon>Mermithoidea</taxon>
        <taxon>Mermithidae</taxon>
        <taxon>Romanomermis</taxon>
    </lineage>
</organism>
<evidence type="ECO:0000313" key="3">
    <source>
        <dbReference type="WBParaSite" id="nRc.2.0.1.t39847-RA"/>
    </source>
</evidence>
<keyword evidence="2" id="KW-1185">Reference proteome</keyword>
<dbReference type="Proteomes" id="UP000887565">
    <property type="component" value="Unplaced"/>
</dbReference>
<sequence>MLPGLTALSSSSSASLRSSNESTLSNINGPLLQQQQHHHSNGGLSPNNSNKIFASASSAGVIAPVLVSLAVGGEAGGVSPINLCAVGQQQHNETVKTQISTKKAKHIKQGGLINFAKKNS</sequence>
<protein>
    <submittedName>
        <fullName evidence="3">Uncharacterized protein</fullName>
    </submittedName>
</protein>
<accession>A0A915KLX6</accession>
<proteinExistence type="predicted"/>
<dbReference type="WBParaSite" id="nRc.2.0.1.t39847-RA">
    <property type="protein sequence ID" value="nRc.2.0.1.t39847-RA"/>
    <property type="gene ID" value="nRc.2.0.1.g39847"/>
</dbReference>
<reference evidence="3" key="1">
    <citation type="submission" date="2022-11" db="UniProtKB">
        <authorList>
            <consortium name="WormBaseParasite"/>
        </authorList>
    </citation>
    <scope>IDENTIFICATION</scope>
</reference>
<dbReference type="AlphaFoldDB" id="A0A915KLX6"/>
<name>A0A915KLX6_ROMCU</name>